<reference evidence="6" key="1">
    <citation type="submission" date="2018-07" db="EMBL/GenBank/DDBJ databases">
        <authorList>
            <consortium name="Genoscope - CEA"/>
            <person name="William W."/>
        </authorList>
    </citation>
    <scope>NUCLEOTIDE SEQUENCE</scope>
    <source>
        <strain evidence="6">IK1</strain>
    </source>
</reference>
<protein>
    <submittedName>
        <fullName evidence="6">Cytochrome c biogenesis factor</fullName>
    </submittedName>
</protein>
<dbReference type="Gene3D" id="1.25.40.10">
    <property type="entry name" value="Tetratricopeptide repeat domain"/>
    <property type="match status" value="2"/>
</dbReference>
<organism evidence="6">
    <name type="scientific">Uncultured Desulfatiglans sp</name>
    <dbReference type="NCBI Taxonomy" id="1748965"/>
    <lineage>
        <taxon>Bacteria</taxon>
        <taxon>Pseudomonadati</taxon>
        <taxon>Thermodesulfobacteriota</taxon>
        <taxon>Desulfobacteria</taxon>
        <taxon>Desulfatiglandales</taxon>
        <taxon>Desulfatiglandaceae</taxon>
        <taxon>Desulfatiglans</taxon>
        <taxon>environmental samples</taxon>
    </lineage>
</organism>
<evidence type="ECO:0000256" key="1">
    <source>
        <dbReference type="ARBA" id="ARBA00022737"/>
    </source>
</evidence>
<dbReference type="SMART" id="SM00028">
    <property type="entry name" value="TPR"/>
    <property type="match status" value="4"/>
</dbReference>
<dbReference type="Pfam" id="PF13432">
    <property type="entry name" value="TPR_16"/>
    <property type="match status" value="2"/>
</dbReference>
<feature type="signal peptide" evidence="5">
    <location>
        <begin position="1"/>
        <end position="27"/>
    </location>
</feature>
<keyword evidence="2 3" id="KW-0802">TPR repeat</keyword>
<dbReference type="InterPro" id="IPR051012">
    <property type="entry name" value="CellSynth/LPSAsmb/PSIAsmb"/>
</dbReference>
<keyword evidence="5" id="KW-0732">Signal</keyword>
<feature type="repeat" description="TPR" evidence="3">
    <location>
        <begin position="139"/>
        <end position="172"/>
    </location>
</feature>
<proteinExistence type="predicted"/>
<evidence type="ECO:0000256" key="4">
    <source>
        <dbReference type="SAM" id="MobiDB-lite"/>
    </source>
</evidence>
<dbReference type="PROSITE" id="PS51257">
    <property type="entry name" value="PROKAR_LIPOPROTEIN"/>
    <property type="match status" value="1"/>
</dbReference>
<feature type="repeat" description="TPR" evidence="3">
    <location>
        <begin position="71"/>
        <end position="104"/>
    </location>
</feature>
<dbReference type="PANTHER" id="PTHR45586">
    <property type="entry name" value="TPR REPEAT-CONTAINING PROTEIN PA4667"/>
    <property type="match status" value="1"/>
</dbReference>
<name>A0A653A2H0_UNCDX</name>
<dbReference type="AlphaFoldDB" id="A0A653A2H0"/>
<evidence type="ECO:0000256" key="2">
    <source>
        <dbReference type="ARBA" id="ARBA00022803"/>
    </source>
</evidence>
<evidence type="ECO:0000313" key="6">
    <source>
        <dbReference type="EMBL" id="VBB41852.1"/>
    </source>
</evidence>
<evidence type="ECO:0000256" key="3">
    <source>
        <dbReference type="PROSITE-ProRule" id="PRU00339"/>
    </source>
</evidence>
<feature type="region of interest" description="Disordered" evidence="4">
    <location>
        <begin position="190"/>
        <end position="216"/>
    </location>
</feature>
<feature type="repeat" description="TPR" evidence="3">
    <location>
        <begin position="37"/>
        <end position="70"/>
    </location>
</feature>
<dbReference type="InterPro" id="IPR019734">
    <property type="entry name" value="TPR_rpt"/>
</dbReference>
<evidence type="ECO:0000256" key="5">
    <source>
        <dbReference type="SAM" id="SignalP"/>
    </source>
</evidence>
<dbReference type="PROSITE" id="PS50005">
    <property type="entry name" value="TPR"/>
    <property type="match status" value="3"/>
</dbReference>
<sequence>MRANDKRKVGMSLVVFAALLLLCACQSAPPPAPEPTAEDYFNQGMRYFKAANYDSAIREFRMATAENPSYIQAYFYLGQCYEKKQAWDDAVAAYRECIKLDSQYLKAREALGVLYYDLQKYSQAREQLEAAKSLGSILPKVYFCLGEILRTDGDCKGAMAEYQRALQLDPAYVAAKDGLKLATDDCNRKYRKPQAPLPKKEKSFQGGGAAIEPGKF</sequence>
<gene>
    <name evidence="6" type="ORF">TRIP_B20004</name>
</gene>
<dbReference type="EMBL" id="UPXX01000012">
    <property type="protein sequence ID" value="VBB41852.1"/>
    <property type="molecule type" value="Genomic_DNA"/>
</dbReference>
<accession>A0A653A2H0</accession>
<dbReference type="InterPro" id="IPR011990">
    <property type="entry name" value="TPR-like_helical_dom_sf"/>
</dbReference>
<feature type="chain" id="PRO_5024969898" evidence="5">
    <location>
        <begin position="28"/>
        <end position="216"/>
    </location>
</feature>
<dbReference type="PANTHER" id="PTHR45586:SF1">
    <property type="entry name" value="LIPOPOLYSACCHARIDE ASSEMBLY PROTEIN B"/>
    <property type="match status" value="1"/>
</dbReference>
<keyword evidence="1" id="KW-0677">Repeat</keyword>
<dbReference type="SUPFAM" id="SSF48452">
    <property type="entry name" value="TPR-like"/>
    <property type="match status" value="1"/>
</dbReference>